<comment type="caution">
    <text evidence="11">The sequence shown here is derived from an EMBL/GenBank/DDBJ whole genome shotgun (WGS) entry which is preliminary data.</text>
</comment>
<keyword evidence="6 8" id="KW-0472">Membrane</keyword>
<accession>A0AA88YB40</accession>
<sequence>MPLFFALLLLIIRLLVKSDEITEPTVWPRFNPSRLVFANVKPTEQAKVEILYYPNTQTVNTVLSDSLQFMPDPPKKNVTMIGFNTEEELLRYHELYYPKVKAAVVFDQSNLYNSSFPQDVQYTLRVARLQSNDRWRTKATFPFFQIPGYRNNDTDGGEPNYRKTGFLAMQYAIDRAIIRTHNPNADFSDIDVSLKKMPYPPFRKDNLIIVLQQQLPLFFLLGFILSALQTTKNVVYEKEKKLKESMMLMGLNPFIYWLSWFVKSMIYLAIACAFFTILFSIPVGDKGKVLPNTDPSLFYCFLLLYSISIVTFCLMASTFFKSANAAAYGGGILFYLTYTPYYFLQQRYETMTRLQKMLACILNNMGMAFGVNTIGLYEGAGEGARWSNFLSPATVDDNFSLGDAMLMLIIDSALYLLVTWYIDNVCPGEYGVPRPFYFPFTSSYWCGVKEHSGLSEELSDVSMGMKNFEKEPTELHAGITIKNLRKVFGGGKKKKVAVDNTCLNMYEGQITALLGHNGAGKTTTMSMLSGFIPPTSGTARVNGYDIRKEIQNVRLSLGLCPQHNILFDNLTLKGFPDVEVKLKVAEMIDVLGLTAKTNKLSSTLSGGQKRKLSMGIALIAGPKVVILDEPTSGMDPAARRQTWEILKKYREGRTIVLSTHFMDEADVLGDRIAIMAEGVVKCAGYHLIMVKNRECNVDMVTALVRKHIASAELESDISAELTYLLPFHESDKFESLFEDIEKTKEKLGLTSYGTSATTMEEVFLKVGESDKDDDKSNKNTPEQKPRYGSTEKIMHTNGISIPSGEKAANGFYDNGVPLTPPDQPNFIAFNKNLKKNSGISWTLQQFWGMLVKKMIHTLRNSTVTIIQLALPVVFTIMALATEKTIPKVEDEPALVFNLDPFKDAITIYSDDTSNTLSSNLASNYTALFKSKGIALENAGSTSMDDFVVQKAESLGIATFKKRYAVAGDFQPDGANVNATAYFNGQPYHAVAISLNYMMDTLLKYFTSTAFSITTTNFPLPRPVDESSRGIGYATRGTGFVIAFCILFGMAFLSTSFIIFLIKERASGSKHVQKVSGASSYMYWFANFVWDIINFLLPVLLILVCFAAFQTKAYTGDDRMGLIFLMLLLYGWACLPFVYIMHYAFMNASTGMVAVTVLNIITGLATLMAVFVLQIPDLGVPSEVGDSLDWIFMIFLPNYCLGQGLMNFYTNYEYNDLCITLKYKEICPDPKIPYHPCCPEKCTENCFDFDENYLAWKLPGTGRYFLFMAAQGAFYFMCVLMIEFGVFNKIAYMCKKSNSSSVGSLHDFNEAEIHHLRDDDDVAAEKKRINETPLASLMNTDSLILQNLRKTYGHFMAVKDICVGIPKQECFGLLGQNGAGKTSTFKMLTGDIAITSGNAYLDTYSVKYNIKEVQLNMGYCPQFDALIEQMTGRETLTMYARLRGVQEDQIKVVVNELLDTLMLRSYADKQCGTYSGGNKRKLSTAIALIGDPPFVLLDEPTTGMDPGARRQLWNVLSEVRASGRTLILTSHSMEECDALCTQIVIMVNGRFVCYGSPQHLKNKFGQGYTLTVRLGSTDDGQVASPEPLKNFILDTFPDSQIYEVQLGYLDFQIPYADVPLAKIFGTMEKAKAKYHVDDYSVHQTTLEQVFLTFTKSQIAPPENEEKNCCSSANACCLLRACI</sequence>
<dbReference type="FunFam" id="3.40.50.300:FF:000327">
    <property type="entry name" value="ATP-binding cassette sub-family A member 3"/>
    <property type="match status" value="1"/>
</dbReference>
<evidence type="ECO:0000256" key="4">
    <source>
        <dbReference type="ARBA" id="ARBA00022840"/>
    </source>
</evidence>
<evidence type="ECO:0000256" key="7">
    <source>
        <dbReference type="SAM" id="MobiDB-lite"/>
    </source>
</evidence>
<feature type="domain" description="ABC transporter" evidence="10">
    <location>
        <begin position="479"/>
        <end position="702"/>
    </location>
</feature>
<dbReference type="EMBL" id="VSWD01000005">
    <property type="protein sequence ID" value="KAK3101854.1"/>
    <property type="molecule type" value="Genomic_DNA"/>
</dbReference>
<feature type="transmembrane region" description="Helical" evidence="8">
    <location>
        <begin position="1120"/>
        <end position="1139"/>
    </location>
</feature>
<evidence type="ECO:0000256" key="2">
    <source>
        <dbReference type="ARBA" id="ARBA00022692"/>
    </source>
</evidence>
<dbReference type="FunFam" id="3.40.50.300:FF:002275">
    <property type="entry name" value="ATP-binding cassette, subfamily A (ABC1), member 16"/>
    <property type="match status" value="1"/>
</dbReference>
<feature type="domain" description="ABC transporter" evidence="10">
    <location>
        <begin position="1342"/>
        <end position="1572"/>
    </location>
</feature>
<feature type="compositionally biased region" description="Basic and acidic residues" evidence="7">
    <location>
        <begin position="767"/>
        <end position="785"/>
    </location>
</feature>
<protein>
    <recommendedName>
        <fullName evidence="10">ABC transporter domain-containing protein</fullName>
    </recommendedName>
</protein>
<proteinExistence type="predicted"/>
<reference evidence="11" key="1">
    <citation type="submission" date="2019-08" db="EMBL/GenBank/DDBJ databases">
        <title>The improved chromosome-level genome for the pearl oyster Pinctada fucata martensii using PacBio sequencing and Hi-C.</title>
        <authorList>
            <person name="Zheng Z."/>
        </authorList>
    </citation>
    <scope>NUCLEOTIDE SEQUENCE</scope>
    <source>
        <strain evidence="11">ZZ-2019</strain>
        <tissue evidence="11">Adductor muscle</tissue>
    </source>
</reference>
<evidence type="ECO:0000256" key="9">
    <source>
        <dbReference type="SAM" id="SignalP"/>
    </source>
</evidence>
<keyword evidence="2 8" id="KW-0812">Transmembrane</keyword>
<dbReference type="InterPro" id="IPR013525">
    <property type="entry name" value="ABC2_TM"/>
</dbReference>
<feature type="transmembrane region" description="Helical" evidence="8">
    <location>
        <begin position="356"/>
        <end position="377"/>
    </location>
</feature>
<dbReference type="Gene3D" id="3.40.50.300">
    <property type="entry name" value="P-loop containing nucleotide triphosphate hydrolases"/>
    <property type="match status" value="2"/>
</dbReference>
<feature type="transmembrane region" description="Helical" evidence="8">
    <location>
        <begin position="265"/>
        <end position="284"/>
    </location>
</feature>
<evidence type="ECO:0000313" key="12">
    <source>
        <dbReference type="Proteomes" id="UP001186944"/>
    </source>
</evidence>
<dbReference type="InterPro" id="IPR056264">
    <property type="entry name" value="R2_ABCA1-4-like"/>
</dbReference>
<feature type="chain" id="PRO_5041727473" description="ABC transporter domain-containing protein" evidence="9">
    <location>
        <begin position="19"/>
        <end position="1681"/>
    </location>
</feature>
<feature type="signal peptide" evidence="9">
    <location>
        <begin position="1"/>
        <end position="18"/>
    </location>
</feature>
<dbReference type="GO" id="GO:0016020">
    <property type="term" value="C:membrane"/>
    <property type="evidence" value="ECO:0007669"/>
    <property type="project" value="UniProtKB-SubCell"/>
</dbReference>
<feature type="transmembrane region" description="Helical" evidence="8">
    <location>
        <begin position="1039"/>
        <end position="1061"/>
    </location>
</feature>
<name>A0AA88YB40_PINIB</name>
<dbReference type="GO" id="GO:0140359">
    <property type="term" value="F:ABC-type transporter activity"/>
    <property type="evidence" value="ECO:0007669"/>
    <property type="project" value="InterPro"/>
</dbReference>
<dbReference type="GO" id="GO:0005524">
    <property type="term" value="F:ATP binding"/>
    <property type="evidence" value="ECO:0007669"/>
    <property type="project" value="UniProtKB-KW"/>
</dbReference>
<comment type="subcellular location">
    <subcellularLocation>
        <location evidence="1">Membrane</location>
        <topology evidence="1">Multi-pass membrane protein</topology>
    </subcellularLocation>
</comment>
<feature type="region of interest" description="Disordered" evidence="7">
    <location>
        <begin position="766"/>
        <end position="797"/>
    </location>
</feature>
<keyword evidence="9" id="KW-0732">Signal</keyword>
<dbReference type="InterPro" id="IPR026082">
    <property type="entry name" value="ABCA"/>
</dbReference>
<dbReference type="GO" id="GO:0016887">
    <property type="term" value="F:ATP hydrolysis activity"/>
    <property type="evidence" value="ECO:0007669"/>
    <property type="project" value="InterPro"/>
</dbReference>
<dbReference type="Pfam" id="PF00005">
    <property type="entry name" value="ABC_tran"/>
    <property type="match status" value="2"/>
</dbReference>
<evidence type="ECO:0000256" key="6">
    <source>
        <dbReference type="ARBA" id="ARBA00023136"/>
    </source>
</evidence>
<evidence type="ECO:0000259" key="10">
    <source>
        <dbReference type="PROSITE" id="PS50893"/>
    </source>
</evidence>
<dbReference type="InterPro" id="IPR003593">
    <property type="entry name" value="AAA+_ATPase"/>
</dbReference>
<dbReference type="PANTHER" id="PTHR19229">
    <property type="entry name" value="ATP-BINDING CASSETTE TRANSPORTER SUBFAMILY A ABCA"/>
    <property type="match status" value="1"/>
</dbReference>
<feature type="transmembrane region" description="Helical" evidence="8">
    <location>
        <begin position="326"/>
        <end position="344"/>
    </location>
</feature>
<evidence type="ECO:0000313" key="11">
    <source>
        <dbReference type="EMBL" id="KAK3101854.1"/>
    </source>
</evidence>
<dbReference type="Pfam" id="PF23321">
    <property type="entry name" value="R1_ABCA1"/>
    <property type="match status" value="1"/>
</dbReference>
<dbReference type="SMART" id="SM00382">
    <property type="entry name" value="AAA"/>
    <property type="match status" value="2"/>
</dbReference>
<dbReference type="PROSITE" id="PS00211">
    <property type="entry name" value="ABC_TRANSPORTER_1"/>
    <property type="match status" value="1"/>
</dbReference>
<feature type="transmembrane region" description="Helical" evidence="8">
    <location>
        <begin position="1151"/>
        <end position="1174"/>
    </location>
</feature>
<organism evidence="11 12">
    <name type="scientific">Pinctada imbricata</name>
    <name type="common">Atlantic pearl-oyster</name>
    <name type="synonym">Pinctada martensii</name>
    <dbReference type="NCBI Taxonomy" id="66713"/>
    <lineage>
        <taxon>Eukaryota</taxon>
        <taxon>Metazoa</taxon>
        <taxon>Spiralia</taxon>
        <taxon>Lophotrochozoa</taxon>
        <taxon>Mollusca</taxon>
        <taxon>Bivalvia</taxon>
        <taxon>Autobranchia</taxon>
        <taxon>Pteriomorphia</taxon>
        <taxon>Pterioida</taxon>
        <taxon>Pterioidea</taxon>
        <taxon>Pteriidae</taxon>
        <taxon>Pinctada</taxon>
    </lineage>
</organism>
<dbReference type="SUPFAM" id="SSF52540">
    <property type="entry name" value="P-loop containing nucleoside triphosphate hydrolases"/>
    <property type="match status" value="2"/>
</dbReference>
<dbReference type="PANTHER" id="PTHR19229:SF250">
    <property type="entry name" value="ABC TRANSPORTER DOMAIN-CONTAINING PROTEIN-RELATED"/>
    <property type="match status" value="1"/>
</dbReference>
<feature type="transmembrane region" description="Helical" evidence="8">
    <location>
        <begin position="1263"/>
        <end position="1286"/>
    </location>
</feature>
<dbReference type="InterPro" id="IPR017871">
    <property type="entry name" value="ABC_transporter-like_CS"/>
</dbReference>
<feature type="transmembrane region" description="Helical" evidence="8">
    <location>
        <begin position="1082"/>
        <end position="1108"/>
    </location>
</feature>
<dbReference type="InterPro" id="IPR003439">
    <property type="entry name" value="ABC_transporter-like_ATP-bd"/>
</dbReference>
<dbReference type="Pfam" id="PF12698">
    <property type="entry name" value="ABC2_membrane_3"/>
    <property type="match status" value="2"/>
</dbReference>
<dbReference type="Proteomes" id="UP001186944">
    <property type="component" value="Unassembled WGS sequence"/>
</dbReference>
<keyword evidence="4" id="KW-0067">ATP-binding</keyword>
<feature type="transmembrane region" description="Helical" evidence="8">
    <location>
        <begin position="296"/>
        <end position="320"/>
    </location>
</feature>
<evidence type="ECO:0000256" key="1">
    <source>
        <dbReference type="ARBA" id="ARBA00004141"/>
    </source>
</evidence>
<keyword evidence="5 8" id="KW-1133">Transmembrane helix</keyword>
<dbReference type="PROSITE" id="PS50893">
    <property type="entry name" value="ABC_TRANSPORTER_2"/>
    <property type="match status" value="2"/>
</dbReference>
<dbReference type="CDD" id="cd03263">
    <property type="entry name" value="ABC_subfamily_A"/>
    <property type="match status" value="2"/>
</dbReference>
<evidence type="ECO:0000256" key="3">
    <source>
        <dbReference type="ARBA" id="ARBA00022741"/>
    </source>
</evidence>
<dbReference type="GO" id="GO:0005319">
    <property type="term" value="F:lipid transporter activity"/>
    <property type="evidence" value="ECO:0007669"/>
    <property type="project" value="TreeGrafter"/>
</dbReference>
<dbReference type="InterPro" id="IPR027417">
    <property type="entry name" value="P-loop_NTPase"/>
</dbReference>
<gene>
    <name evidence="11" type="ORF">FSP39_006814</name>
</gene>
<evidence type="ECO:0000256" key="8">
    <source>
        <dbReference type="SAM" id="Phobius"/>
    </source>
</evidence>
<keyword evidence="12" id="KW-1185">Reference proteome</keyword>
<evidence type="ECO:0000256" key="5">
    <source>
        <dbReference type="ARBA" id="ARBA00022989"/>
    </source>
</evidence>
<keyword evidence="3" id="KW-0547">Nucleotide-binding</keyword>